<dbReference type="OrthoDB" id="541581at2759"/>
<protein>
    <recommendedName>
        <fullName evidence="3">Protein kinase domain-containing protein</fullName>
    </recommendedName>
</protein>
<gene>
    <name evidence="1" type="ORF">KFL_001080060</name>
</gene>
<keyword evidence="2" id="KW-1185">Reference proteome</keyword>
<organism evidence="1 2">
    <name type="scientific">Klebsormidium nitens</name>
    <name type="common">Green alga</name>
    <name type="synonym">Ulothrix nitens</name>
    <dbReference type="NCBI Taxonomy" id="105231"/>
    <lineage>
        <taxon>Eukaryota</taxon>
        <taxon>Viridiplantae</taxon>
        <taxon>Streptophyta</taxon>
        <taxon>Klebsormidiophyceae</taxon>
        <taxon>Klebsormidiales</taxon>
        <taxon>Klebsormidiaceae</taxon>
        <taxon>Klebsormidium</taxon>
    </lineage>
</organism>
<dbReference type="EMBL" id="DF237057">
    <property type="protein sequence ID" value="GAQ82330.1"/>
    <property type="molecule type" value="Genomic_DNA"/>
</dbReference>
<name>A0A1Y1HUM2_KLENI</name>
<dbReference type="STRING" id="105231.A0A1Y1HUM2"/>
<sequence length="626" mass="70920">MVWVSIQLFFEASVQENHLAKLSLSSCSRPLGLLFLFCFLTFGSTRLQQVRYAQTTSRTETPGPYLLTKVSRPVTAEKIGSAIRSAEGQISAKDELYVHDREKTGHLDKLSDVTESELNSDKVLYVIAVKGEDRRDAIEAPAFRYAQHSPSSYDHRTWPREQGLNRANNSRRTVNGHVVEPIFLCYRPAYAAGMPASLGHQVFGHFVDDLSIDEWNKRDCAFVKDLCTRSLLTYSDEGSRQAMLEKMFSLYLSRDCGPYKEFSDSQAETVGFIGVRDKKTPACYAIYEYENEIGATNTDKWFQGQAYHQLFWREFMSSTAFNGSSCPSFLIEVLGPYLRVSAMMLLGNGDEAKVHSMPLTEHLLLAVLPYEQQKLHLLRVMCALRKGIVRLEEFYTGLYQKPRISDRLRGLKMSAPYPFWDGELADRFVPDPNQSDPLRKKPLLYTGRLDGRPVVVKFTQRYGLKVHLRWAAAGFAPNLLPETRKLPGGWYMVVMDLLVPEEWVPLCEVSSDLQEGAREWALATLTKAHDLEVEPEDGSEEGAKGVHGDMRHNNVMVNTMDSKVMFVDFDWAGVAGRQRYPPYMNHVNIGWPQGAEDNSVMQQAHDTAALKKEGLSPSHYNWIPAV</sequence>
<dbReference type="OMA" id="NIWISGA"/>
<evidence type="ECO:0000313" key="2">
    <source>
        <dbReference type="Proteomes" id="UP000054558"/>
    </source>
</evidence>
<dbReference type="SUPFAM" id="SSF56112">
    <property type="entry name" value="Protein kinase-like (PK-like)"/>
    <property type="match status" value="1"/>
</dbReference>
<evidence type="ECO:0008006" key="3">
    <source>
        <dbReference type="Google" id="ProtNLM"/>
    </source>
</evidence>
<proteinExistence type="predicted"/>
<dbReference type="Proteomes" id="UP000054558">
    <property type="component" value="Unassembled WGS sequence"/>
</dbReference>
<dbReference type="AlphaFoldDB" id="A0A1Y1HUM2"/>
<reference evidence="1 2" key="1">
    <citation type="journal article" date="2014" name="Nat. Commun.">
        <title>Klebsormidium flaccidum genome reveals primary factors for plant terrestrial adaptation.</title>
        <authorList>
            <person name="Hori K."/>
            <person name="Maruyama F."/>
            <person name="Fujisawa T."/>
            <person name="Togashi T."/>
            <person name="Yamamoto N."/>
            <person name="Seo M."/>
            <person name="Sato S."/>
            <person name="Yamada T."/>
            <person name="Mori H."/>
            <person name="Tajima N."/>
            <person name="Moriyama T."/>
            <person name="Ikeuchi M."/>
            <person name="Watanabe M."/>
            <person name="Wada H."/>
            <person name="Kobayashi K."/>
            <person name="Saito M."/>
            <person name="Masuda T."/>
            <person name="Sasaki-Sekimoto Y."/>
            <person name="Mashiguchi K."/>
            <person name="Awai K."/>
            <person name="Shimojima M."/>
            <person name="Masuda S."/>
            <person name="Iwai M."/>
            <person name="Nobusawa T."/>
            <person name="Narise T."/>
            <person name="Kondo S."/>
            <person name="Saito H."/>
            <person name="Sato R."/>
            <person name="Murakawa M."/>
            <person name="Ihara Y."/>
            <person name="Oshima-Yamada Y."/>
            <person name="Ohtaka K."/>
            <person name="Satoh M."/>
            <person name="Sonobe K."/>
            <person name="Ishii M."/>
            <person name="Ohtani R."/>
            <person name="Kanamori-Sato M."/>
            <person name="Honoki R."/>
            <person name="Miyazaki D."/>
            <person name="Mochizuki H."/>
            <person name="Umetsu J."/>
            <person name="Higashi K."/>
            <person name="Shibata D."/>
            <person name="Kamiya Y."/>
            <person name="Sato N."/>
            <person name="Nakamura Y."/>
            <person name="Tabata S."/>
            <person name="Ida S."/>
            <person name="Kurokawa K."/>
            <person name="Ohta H."/>
        </authorList>
    </citation>
    <scope>NUCLEOTIDE SEQUENCE [LARGE SCALE GENOMIC DNA]</scope>
    <source>
        <strain evidence="1 2">NIES-2285</strain>
    </source>
</reference>
<evidence type="ECO:0000313" key="1">
    <source>
        <dbReference type="EMBL" id="GAQ82330.1"/>
    </source>
</evidence>
<dbReference type="InterPro" id="IPR011009">
    <property type="entry name" value="Kinase-like_dom_sf"/>
</dbReference>
<accession>A0A1Y1HUM2</accession>